<reference evidence="9 10" key="1">
    <citation type="journal article" date="2015" name="Stand. Genomic Sci.">
        <title>Genomic Encyclopedia of Bacterial and Archaeal Type Strains, Phase III: the genomes of soil and plant-associated and newly described type strains.</title>
        <authorList>
            <person name="Whitman W.B."/>
            <person name="Woyke T."/>
            <person name="Klenk H.P."/>
            <person name="Zhou Y."/>
            <person name="Lilburn T.G."/>
            <person name="Beck B.J."/>
            <person name="De Vos P."/>
            <person name="Vandamme P."/>
            <person name="Eisen J.A."/>
            <person name="Garrity G."/>
            <person name="Hugenholtz P."/>
            <person name="Kyrpides N.C."/>
        </authorList>
    </citation>
    <scope>NUCLEOTIDE SEQUENCE [LARGE SCALE GENOMIC DNA]</scope>
    <source>
        <strain evidence="9 10">RF6</strain>
    </source>
</reference>
<dbReference type="Pfam" id="PF00528">
    <property type="entry name" value="BPD_transp_1"/>
    <property type="match status" value="1"/>
</dbReference>
<feature type="domain" description="ABC transmembrane type-1" evidence="8">
    <location>
        <begin position="82"/>
        <end position="272"/>
    </location>
</feature>
<keyword evidence="10" id="KW-1185">Reference proteome</keyword>
<evidence type="ECO:0000256" key="6">
    <source>
        <dbReference type="ARBA" id="ARBA00023136"/>
    </source>
</evidence>
<gene>
    <name evidence="9" type="ORF">EV139_2323</name>
</gene>
<comment type="subcellular location">
    <subcellularLocation>
        <location evidence="1 7">Cell membrane</location>
        <topology evidence="1 7">Multi-pass membrane protein</topology>
    </subcellularLocation>
</comment>
<dbReference type="CDD" id="cd06261">
    <property type="entry name" value="TM_PBP2"/>
    <property type="match status" value="1"/>
</dbReference>
<evidence type="ECO:0000256" key="5">
    <source>
        <dbReference type="ARBA" id="ARBA00022989"/>
    </source>
</evidence>
<keyword evidence="5 7" id="KW-1133">Transmembrane helix</keyword>
<dbReference type="InterPro" id="IPR035906">
    <property type="entry name" value="MetI-like_sf"/>
</dbReference>
<dbReference type="PANTHER" id="PTHR43386:SF25">
    <property type="entry name" value="PEPTIDE ABC TRANSPORTER PERMEASE PROTEIN"/>
    <property type="match status" value="1"/>
</dbReference>
<organism evidence="9 10">
    <name type="scientific">Leucobacter luti</name>
    <dbReference type="NCBI Taxonomy" id="340320"/>
    <lineage>
        <taxon>Bacteria</taxon>
        <taxon>Bacillati</taxon>
        <taxon>Actinomycetota</taxon>
        <taxon>Actinomycetes</taxon>
        <taxon>Micrococcales</taxon>
        <taxon>Microbacteriaceae</taxon>
        <taxon>Leucobacter</taxon>
    </lineage>
</organism>
<sequence length="285" mass="30152">MTAILPPRLRKKPAKPATPFSFWLSAGFLALVVIVAVLAPWLAPYRQDEIDFTALWGSPSASHLLGTDQMGRDLLSRVMLGTADTLIGPVILLLIATVLGITIGMLAAWRGGWVDTLLARVTDVMFAFPGLLFVVLVISVFGKGAATAIVALALAYTPVIAKFVRSLALSEISKAYIDAYRTQGMGGLAICVRGVVPNLMPPLVGYLVVLFGEALMSIATLSFLGFGAQPPSSEWGLMVQEGQAGIVQGHFLPTLIPGAAIALVVIAVNVVGVRVADRLLARKEH</sequence>
<evidence type="ECO:0000313" key="9">
    <source>
        <dbReference type="EMBL" id="RZT62626.1"/>
    </source>
</evidence>
<feature type="transmembrane region" description="Helical" evidence="7">
    <location>
        <begin position="121"/>
        <end position="141"/>
    </location>
</feature>
<dbReference type="AlphaFoldDB" id="A0A4Q7TP88"/>
<evidence type="ECO:0000259" key="8">
    <source>
        <dbReference type="PROSITE" id="PS50928"/>
    </source>
</evidence>
<proteinExistence type="inferred from homology"/>
<name>A0A4Q7TP88_9MICO</name>
<evidence type="ECO:0000256" key="1">
    <source>
        <dbReference type="ARBA" id="ARBA00004651"/>
    </source>
</evidence>
<dbReference type="OrthoDB" id="9812701at2"/>
<evidence type="ECO:0000256" key="2">
    <source>
        <dbReference type="ARBA" id="ARBA00022448"/>
    </source>
</evidence>
<dbReference type="PROSITE" id="PS50928">
    <property type="entry name" value="ABC_TM1"/>
    <property type="match status" value="1"/>
</dbReference>
<dbReference type="InterPro" id="IPR000515">
    <property type="entry name" value="MetI-like"/>
</dbReference>
<evidence type="ECO:0000256" key="4">
    <source>
        <dbReference type="ARBA" id="ARBA00022692"/>
    </source>
</evidence>
<dbReference type="PANTHER" id="PTHR43386">
    <property type="entry name" value="OLIGOPEPTIDE TRANSPORT SYSTEM PERMEASE PROTEIN APPC"/>
    <property type="match status" value="1"/>
</dbReference>
<keyword evidence="4 7" id="KW-0812">Transmembrane</keyword>
<dbReference type="GO" id="GO:0005886">
    <property type="term" value="C:plasma membrane"/>
    <property type="evidence" value="ECO:0007669"/>
    <property type="project" value="UniProtKB-SubCell"/>
</dbReference>
<feature type="transmembrane region" description="Helical" evidence="7">
    <location>
        <begin position="203"/>
        <end position="228"/>
    </location>
</feature>
<keyword evidence="3" id="KW-1003">Cell membrane</keyword>
<feature type="transmembrane region" description="Helical" evidence="7">
    <location>
        <begin position="20"/>
        <end position="43"/>
    </location>
</feature>
<dbReference type="InterPro" id="IPR025966">
    <property type="entry name" value="OppC_N"/>
</dbReference>
<dbReference type="Gene3D" id="1.10.3720.10">
    <property type="entry name" value="MetI-like"/>
    <property type="match status" value="1"/>
</dbReference>
<dbReference type="RefSeq" id="WP_130454514.1">
    <property type="nucleotide sequence ID" value="NZ_QYAG01000002.1"/>
</dbReference>
<dbReference type="Proteomes" id="UP000291832">
    <property type="component" value="Unassembled WGS sequence"/>
</dbReference>
<protein>
    <submittedName>
        <fullName evidence="9">Peptide/nickel transport system permease protein</fullName>
    </submittedName>
</protein>
<accession>A0A4Q7TP88</accession>
<dbReference type="SUPFAM" id="SSF161098">
    <property type="entry name" value="MetI-like"/>
    <property type="match status" value="1"/>
</dbReference>
<feature type="transmembrane region" description="Helical" evidence="7">
    <location>
        <begin position="255"/>
        <end position="276"/>
    </location>
</feature>
<keyword evidence="6 7" id="KW-0472">Membrane</keyword>
<evidence type="ECO:0000256" key="7">
    <source>
        <dbReference type="RuleBase" id="RU363032"/>
    </source>
</evidence>
<feature type="transmembrane region" description="Helical" evidence="7">
    <location>
        <begin position="86"/>
        <end position="109"/>
    </location>
</feature>
<comment type="similarity">
    <text evidence="7">Belongs to the binding-protein-dependent transport system permease family.</text>
</comment>
<dbReference type="EMBL" id="SHKI01000006">
    <property type="protein sequence ID" value="RZT62626.1"/>
    <property type="molecule type" value="Genomic_DNA"/>
</dbReference>
<evidence type="ECO:0000313" key="10">
    <source>
        <dbReference type="Proteomes" id="UP000291832"/>
    </source>
</evidence>
<dbReference type="InterPro" id="IPR050366">
    <property type="entry name" value="BP-dependent_transpt_permease"/>
</dbReference>
<keyword evidence="2 7" id="KW-0813">Transport</keyword>
<dbReference type="GO" id="GO:0055085">
    <property type="term" value="P:transmembrane transport"/>
    <property type="evidence" value="ECO:0007669"/>
    <property type="project" value="InterPro"/>
</dbReference>
<dbReference type="Pfam" id="PF12911">
    <property type="entry name" value="OppC_N"/>
    <property type="match status" value="1"/>
</dbReference>
<evidence type="ECO:0000256" key="3">
    <source>
        <dbReference type="ARBA" id="ARBA00022475"/>
    </source>
</evidence>
<comment type="caution">
    <text evidence="9">The sequence shown here is derived from an EMBL/GenBank/DDBJ whole genome shotgun (WGS) entry which is preliminary data.</text>
</comment>